<dbReference type="InterPro" id="IPR035965">
    <property type="entry name" value="PAS-like_dom_sf"/>
</dbReference>
<keyword evidence="6" id="KW-0418">Kinase</keyword>
<organism evidence="11 12">
    <name type="scientific">Falsiroseomonas bella</name>
    <dbReference type="NCBI Taxonomy" id="2184016"/>
    <lineage>
        <taxon>Bacteria</taxon>
        <taxon>Pseudomonadati</taxon>
        <taxon>Pseudomonadota</taxon>
        <taxon>Alphaproteobacteria</taxon>
        <taxon>Acetobacterales</taxon>
        <taxon>Roseomonadaceae</taxon>
        <taxon>Falsiroseomonas</taxon>
    </lineage>
</organism>
<dbReference type="InterPro" id="IPR013656">
    <property type="entry name" value="PAS_4"/>
</dbReference>
<evidence type="ECO:0000256" key="3">
    <source>
        <dbReference type="ARBA" id="ARBA00022553"/>
    </source>
</evidence>
<evidence type="ECO:0000256" key="2">
    <source>
        <dbReference type="ARBA" id="ARBA00012438"/>
    </source>
</evidence>
<keyword evidence="8" id="KW-0902">Two-component regulatory system</keyword>
<dbReference type="Pfam" id="PF00512">
    <property type="entry name" value="HisKA"/>
    <property type="match status" value="1"/>
</dbReference>
<dbReference type="SMART" id="SM00388">
    <property type="entry name" value="HisKA"/>
    <property type="match status" value="1"/>
</dbReference>
<dbReference type="OrthoDB" id="226486at2"/>
<evidence type="ECO:0000256" key="7">
    <source>
        <dbReference type="ARBA" id="ARBA00022840"/>
    </source>
</evidence>
<evidence type="ECO:0000256" key="4">
    <source>
        <dbReference type="ARBA" id="ARBA00022679"/>
    </source>
</evidence>
<dbReference type="NCBIfam" id="TIGR00229">
    <property type="entry name" value="sensory_box"/>
    <property type="match status" value="1"/>
</dbReference>
<dbReference type="PRINTS" id="PR00344">
    <property type="entry name" value="BCTRLSENSOR"/>
</dbReference>
<keyword evidence="3" id="KW-0597">Phosphoprotein</keyword>
<evidence type="ECO:0000313" key="12">
    <source>
        <dbReference type="Proteomes" id="UP000245765"/>
    </source>
</evidence>
<dbReference type="InterPro" id="IPR004358">
    <property type="entry name" value="Sig_transdc_His_kin-like_C"/>
</dbReference>
<evidence type="ECO:0000256" key="8">
    <source>
        <dbReference type="ARBA" id="ARBA00023012"/>
    </source>
</evidence>
<dbReference type="Pfam" id="PF12860">
    <property type="entry name" value="PAS_7"/>
    <property type="match status" value="1"/>
</dbReference>
<dbReference type="InterPro" id="IPR000014">
    <property type="entry name" value="PAS"/>
</dbReference>
<keyword evidence="7" id="KW-0067">ATP-binding</keyword>
<dbReference type="InterPro" id="IPR003661">
    <property type="entry name" value="HisK_dim/P_dom"/>
</dbReference>
<evidence type="ECO:0000259" key="9">
    <source>
        <dbReference type="PROSITE" id="PS50109"/>
    </source>
</evidence>
<dbReference type="CDD" id="cd00130">
    <property type="entry name" value="PAS"/>
    <property type="match status" value="1"/>
</dbReference>
<dbReference type="GO" id="GO:0005524">
    <property type="term" value="F:ATP binding"/>
    <property type="evidence" value="ECO:0007669"/>
    <property type="project" value="UniProtKB-KW"/>
</dbReference>
<dbReference type="Gene3D" id="1.10.287.130">
    <property type="match status" value="1"/>
</dbReference>
<keyword evidence="12" id="KW-1185">Reference proteome</keyword>
<dbReference type="SUPFAM" id="SSF55785">
    <property type="entry name" value="PYP-like sensor domain (PAS domain)"/>
    <property type="match status" value="2"/>
</dbReference>
<sequence>MSSTLPPKPEIARLEAEVTLLRGVLDAAPARVCVINRERRYLYVNREFADFAGRRPEEIIGMTTTELIGPELTAKLKPVSDRALAGEVVRMEGWVDYRKNGRRYISYTFSPFGTQGAPSDAFINSMRDLTDLKRREEEAAAQRAHLRAILEGIADGVNIVGTDARLVLANRGFMRMYGFPEHLAAPGTPVAEFVRDRIRRSDFYAGEDPQRAEEELVVARVAQIMTAPAGRFEETRPDGRVVEVRRERLSDGTLVNTYIDITARREAERAQRASRDALRRNERLSAIASLLAGVAHEINNPLAVVAAQSLLLAEEAEGTPMAERAEKVRLAAERCGRIVASLLASARQKPARRDPVDLARAVETGLDLTVEAAQAAGMELRVELARDLPTIRGDADQIAHLVGNLVGNARSALAGAEPAGGIRRIAVTLRREGTAAVLRVADNGPGVPEALRERVFDPFFTTKPDGEGTGVGLALCRTIAKSHGGGIAVEDTPGGGATFVVRFPLG</sequence>
<reference evidence="12" key="1">
    <citation type="submission" date="2018-05" db="EMBL/GenBank/DDBJ databases">
        <authorList>
            <person name="Du Z."/>
            <person name="Wang X."/>
        </authorList>
    </citation>
    <scope>NUCLEOTIDE SEQUENCE [LARGE SCALE GENOMIC DNA]</scope>
    <source>
        <strain evidence="12">CQN31</strain>
    </source>
</reference>
<feature type="domain" description="Histidine kinase" evidence="9">
    <location>
        <begin position="293"/>
        <end position="506"/>
    </location>
</feature>
<dbReference type="InterPro" id="IPR005467">
    <property type="entry name" value="His_kinase_dom"/>
</dbReference>
<keyword evidence="5" id="KW-0547">Nucleotide-binding</keyword>
<dbReference type="AlphaFoldDB" id="A0A317FAK2"/>
<dbReference type="PANTHER" id="PTHR43065:SF10">
    <property type="entry name" value="PEROXIDE STRESS-ACTIVATED HISTIDINE KINASE MAK3"/>
    <property type="match status" value="1"/>
</dbReference>
<dbReference type="Gene3D" id="3.30.565.10">
    <property type="entry name" value="Histidine kinase-like ATPase, C-terminal domain"/>
    <property type="match status" value="1"/>
</dbReference>
<dbReference type="InterPro" id="IPR003594">
    <property type="entry name" value="HATPase_dom"/>
</dbReference>
<dbReference type="PROSITE" id="PS50112">
    <property type="entry name" value="PAS"/>
    <property type="match status" value="1"/>
</dbReference>
<evidence type="ECO:0000256" key="6">
    <source>
        <dbReference type="ARBA" id="ARBA00022777"/>
    </source>
</evidence>
<dbReference type="Pfam" id="PF08448">
    <property type="entry name" value="PAS_4"/>
    <property type="match status" value="1"/>
</dbReference>
<feature type="domain" description="PAS" evidence="10">
    <location>
        <begin position="17"/>
        <end position="87"/>
    </location>
</feature>
<dbReference type="GO" id="GO:0000155">
    <property type="term" value="F:phosphorelay sensor kinase activity"/>
    <property type="evidence" value="ECO:0007669"/>
    <property type="project" value="InterPro"/>
</dbReference>
<dbReference type="SMART" id="SM00387">
    <property type="entry name" value="HATPase_c"/>
    <property type="match status" value="1"/>
</dbReference>
<evidence type="ECO:0000256" key="5">
    <source>
        <dbReference type="ARBA" id="ARBA00022741"/>
    </source>
</evidence>
<dbReference type="PANTHER" id="PTHR43065">
    <property type="entry name" value="SENSOR HISTIDINE KINASE"/>
    <property type="match status" value="1"/>
</dbReference>
<protein>
    <recommendedName>
        <fullName evidence="2">histidine kinase</fullName>
        <ecNumber evidence="2">2.7.13.3</ecNumber>
    </recommendedName>
</protein>
<dbReference type="InterPro" id="IPR036890">
    <property type="entry name" value="HATPase_C_sf"/>
</dbReference>
<evidence type="ECO:0000313" key="11">
    <source>
        <dbReference type="EMBL" id="PWS35483.1"/>
    </source>
</evidence>
<proteinExistence type="predicted"/>
<comment type="caution">
    <text evidence="11">The sequence shown here is derived from an EMBL/GenBank/DDBJ whole genome shotgun (WGS) entry which is preliminary data.</text>
</comment>
<dbReference type="PROSITE" id="PS50109">
    <property type="entry name" value="HIS_KIN"/>
    <property type="match status" value="1"/>
</dbReference>
<dbReference type="CDD" id="cd00082">
    <property type="entry name" value="HisKA"/>
    <property type="match status" value="1"/>
</dbReference>
<accession>A0A317FAK2</accession>
<dbReference type="Gene3D" id="3.30.450.20">
    <property type="entry name" value="PAS domain"/>
    <property type="match status" value="2"/>
</dbReference>
<name>A0A317FAK2_9PROT</name>
<dbReference type="Pfam" id="PF02518">
    <property type="entry name" value="HATPase_c"/>
    <property type="match status" value="1"/>
</dbReference>
<dbReference type="Proteomes" id="UP000245765">
    <property type="component" value="Unassembled WGS sequence"/>
</dbReference>
<dbReference type="SMART" id="SM00091">
    <property type="entry name" value="PAS"/>
    <property type="match status" value="2"/>
</dbReference>
<gene>
    <name evidence="11" type="ORF">DFH01_17905</name>
</gene>
<comment type="catalytic activity">
    <reaction evidence="1">
        <text>ATP + protein L-histidine = ADP + protein N-phospho-L-histidine.</text>
        <dbReference type="EC" id="2.7.13.3"/>
    </reaction>
</comment>
<dbReference type="RefSeq" id="WP_109871850.1">
    <property type="nucleotide sequence ID" value="NZ_QGNA01000004.1"/>
</dbReference>
<keyword evidence="4" id="KW-0808">Transferase</keyword>
<dbReference type="EC" id="2.7.13.3" evidence="2"/>
<dbReference type="SUPFAM" id="SSF47384">
    <property type="entry name" value="Homodimeric domain of signal transducing histidine kinase"/>
    <property type="match status" value="1"/>
</dbReference>
<dbReference type="EMBL" id="QGNA01000004">
    <property type="protein sequence ID" value="PWS35483.1"/>
    <property type="molecule type" value="Genomic_DNA"/>
</dbReference>
<dbReference type="SUPFAM" id="SSF55874">
    <property type="entry name" value="ATPase domain of HSP90 chaperone/DNA topoisomerase II/histidine kinase"/>
    <property type="match status" value="1"/>
</dbReference>
<evidence type="ECO:0000256" key="1">
    <source>
        <dbReference type="ARBA" id="ARBA00000085"/>
    </source>
</evidence>
<dbReference type="InterPro" id="IPR036097">
    <property type="entry name" value="HisK_dim/P_sf"/>
</dbReference>
<evidence type="ECO:0000259" key="10">
    <source>
        <dbReference type="PROSITE" id="PS50112"/>
    </source>
</evidence>